<keyword evidence="10" id="KW-1185">Reference proteome</keyword>
<evidence type="ECO:0000259" key="8">
    <source>
        <dbReference type="Pfam" id="PF20520"/>
    </source>
</evidence>
<evidence type="ECO:0000256" key="2">
    <source>
        <dbReference type="ARBA" id="ARBA00009037"/>
    </source>
</evidence>
<dbReference type="EMBL" id="SRMA01025274">
    <property type="protein sequence ID" value="TRY96651.1"/>
    <property type="molecule type" value="Genomic_DNA"/>
</dbReference>
<evidence type="ECO:0000256" key="5">
    <source>
        <dbReference type="ARBA" id="ARBA00023136"/>
    </source>
</evidence>
<feature type="domain" description="V-type proton ATPase subunit S1 luminal" evidence="7">
    <location>
        <begin position="1"/>
        <end position="79"/>
    </location>
</feature>
<sequence length="144" mass="16289">MRKIFFPVSARFWTVMDTVQLEYDGQRAVFNASAGIYTPAEYSFHCERVSSVRKPLLVNASENATRWSLTFNEFQIQSFSVTGELFSYASDCAGFFSAGIWMGLVTSLLMLLILTYGLHMIMQLRTMDRFDDPKGPGISVPQSE</sequence>
<evidence type="ECO:0000256" key="3">
    <source>
        <dbReference type="ARBA" id="ARBA00022692"/>
    </source>
</evidence>
<dbReference type="GO" id="GO:0001671">
    <property type="term" value="F:ATPase activator activity"/>
    <property type="evidence" value="ECO:0007669"/>
    <property type="project" value="TreeGrafter"/>
</dbReference>
<evidence type="ECO:0000313" key="9">
    <source>
        <dbReference type="EMBL" id="TRY96651.1"/>
    </source>
</evidence>
<dbReference type="PANTHER" id="PTHR12471">
    <property type="entry name" value="VACUOLAR ATP SYNTHASE SUBUNIT S1"/>
    <property type="match status" value="1"/>
</dbReference>
<evidence type="ECO:0000259" key="7">
    <source>
        <dbReference type="Pfam" id="PF05827"/>
    </source>
</evidence>
<name>A0A553R388_9TELE</name>
<dbReference type="Gene3D" id="2.40.160.110">
    <property type="match status" value="1"/>
</dbReference>
<evidence type="ECO:0000256" key="1">
    <source>
        <dbReference type="ARBA" id="ARBA00004167"/>
    </source>
</evidence>
<dbReference type="OrthoDB" id="9985059at2759"/>
<dbReference type="InterPro" id="IPR046755">
    <property type="entry name" value="VAS1_LD"/>
</dbReference>
<feature type="transmembrane region" description="Helical" evidence="6">
    <location>
        <begin position="95"/>
        <end position="118"/>
    </location>
</feature>
<evidence type="ECO:0000313" key="10">
    <source>
        <dbReference type="Proteomes" id="UP000316079"/>
    </source>
</evidence>
<accession>A0A553R388</accession>
<dbReference type="PANTHER" id="PTHR12471:SF2">
    <property type="entry name" value="V-TYPE PROTON ATPASE SUBUNIT S1"/>
    <property type="match status" value="1"/>
</dbReference>
<evidence type="ECO:0000256" key="6">
    <source>
        <dbReference type="SAM" id="Phobius"/>
    </source>
</evidence>
<dbReference type="InterPro" id="IPR046756">
    <property type="entry name" value="VAS1/VOA1_TM"/>
</dbReference>
<dbReference type="GO" id="GO:0030641">
    <property type="term" value="P:regulation of cellular pH"/>
    <property type="evidence" value="ECO:0007669"/>
    <property type="project" value="TreeGrafter"/>
</dbReference>
<comment type="similarity">
    <text evidence="2">Belongs to the vacuolar ATPase subunit S1 family.</text>
</comment>
<proteinExistence type="inferred from homology"/>
<dbReference type="AlphaFoldDB" id="A0A553R388"/>
<dbReference type="InterPro" id="IPR008388">
    <property type="entry name" value="Ac45_acc_su"/>
</dbReference>
<keyword evidence="5 6" id="KW-0472">Membrane</keyword>
<dbReference type="Pfam" id="PF20520">
    <property type="entry name" value="Ac45-VOA1_TM"/>
    <property type="match status" value="1"/>
</dbReference>
<dbReference type="STRING" id="623744.A0A553R388"/>
<comment type="subcellular location">
    <subcellularLocation>
        <location evidence="1">Membrane</location>
        <topology evidence="1">Single-pass membrane protein</topology>
    </subcellularLocation>
</comment>
<organism evidence="9 10">
    <name type="scientific">Danionella cerebrum</name>
    <dbReference type="NCBI Taxonomy" id="2873325"/>
    <lineage>
        <taxon>Eukaryota</taxon>
        <taxon>Metazoa</taxon>
        <taxon>Chordata</taxon>
        <taxon>Craniata</taxon>
        <taxon>Vertebrata</taxon>
        <taxon>Euteleostomi</taxon>
        <taxon>Actinopterygii</taxon>
        <taxon>Neopterygii</taxon>
        <taxon>Teleostei</taxon>
        <taxon>Ostariophysi</taxon>
        <taxon>Cypriniformes</taxon>
        <taxon>Danionidae</taxon>
        <taxon>Danioninae</taxon>
        <taxon>Danionella</taxon>
    </lineage>
</organism>
<evidence type="ECO:0008006" key="11">
    <source>
        <dbReference type="Google" id="ProtNLM"/>
    </source>
</evidence>
<dbReference type="Pfam" id="PF05827">
    <property type="entry name" value="VAS1_LD"/>
    <property type="match status" value="1"/>
</dbReference>
<gene>
    <name evidence="9" type="ORF">DNTS_024265</name>
</gene>
<keyword evidence="3 6" id="KW-0812">Transmembrane</keyword>
<protein>
    <recommendedName>
        <fullName evidence="11">ATPase H+ transporting accessory protein 1a</fullName>
    </recommendedName>
</protein>
<feature type="domain" description="V-type proton ATPase subunit S1/VOA1 transmembrane" evidence="8">
    <location>
        <begin position="94"/>
        <end position="132"/>
    </location>
</feature>
<evidence type="ECO:0000256" key="4">
    <source>
        <dbReference type="ARBA" id="ARBA00022989"/>
    </source>
</evidence>
<reference evidence="9 10" key="1">
    <citation type="journal article" date="2019" name="Sci. Data">
        <title>Hybrid genome assembly and annotation of Danionella translucida.</title>
        <authorList>
            <person name="Kadobianskyi M."/>
            <person name="Schulze L."/>
            <person name="Schuelke M."/>
            <person name="Judkewitz B."/>
        </authorList>
    </citation>
    <scope>NUCLEOTIDE SEQUENCE [LARGE SCALE GENOMIC DNA]</scope>
    <source>
        <strain evidence="9 10">Bolton</strain>
    </source>
</reference>
<dbReference type="GO" id="GO:0033176">
    <property type="term" value="C:proton-transporting V-type ATPase complex"/>
    <property type="evidence" value="ECO:0007669"/>
    <property type="project" value="TreeGrafter"/>
</dbReference>
<keyword evidence="4 6" id="KW-1133">Transmembrane helix</keyword>
<comment type="caution">
    <text evidence="9">The sequence shown here is derived from an EMBL/GenBank/DDBJ whole genome shotgun (WGS) entry which is preliminary data.</text>
</comment>
<dbReference type="Proteomes" id="UP000316079">
    <property type="component" value="Unassembled WGS sequence"/>
</dbReference>